<dbReference type="InterPro" id="IPR012334">
    <property type="entry name" value="Pectin_lyas_fold"/>
</dbReference>
<dbReference type="InterPro" id="IPR006626">
    <property type="entry name" value="PbH1"/>
</dbReference>
<dbReference type="InterPro" id="IPR011050">
    <property type="entry name" value="Pectin_lyase_fold/virulence"/>
</dbReference>
<dbReference type="EMBL" id="UIGB01000001">
    <property type="protein sequence ID" value="SUU86039.1"/>
    <property type="molecule type" value="Genomic_DNA"/>
</dbReference>
<dbReference type="SMART" id="SM00710">
    <property type="entry name" value="PbH1"/>
    <property type="match status" value="5"/>
</dbReference>
<reference evidence="2 3" key="1">
    <citation type="submission" date="2018-06" db="EMBL/GenBank/DDBJ databases">
        <authorList>
            <consortium name="Pathogen Informatics"/>
            <person name="Doyle S."/>
        </authorList>
    </citation>
    <scope>NUCLEOTIDE SEQUENCE [LARGE SCALE GENOMIC DNA]</scope>
    <source>
        <strain evidence="2 3">NCTC12722</strain>
    </source>
</reference>
<dbReference type="SUPFAM" id="SSF51126">
    <property type="entry name" value="Pectin lyase-like"/>
    <property type="match status" value="1"/>
</dbReference>
<dbReference type="OrthoDB" id="9107863at2"/>
<feature type="domain" description="Rhamnogalacturonase A/B/Epimerase-like pectate lyase" evidence="1">
    <location>
        <begin position="253"/>
        <end position="476"/>
    </location>
</feature>
<evidence type="ECO:0000313" key="2">
    <source>
        <dbReference type="EMBL" id="SUU86039.1"/>
    </source>
</evidence>
<dbReference type="Proteomes" id="UP000254343">
    <property type="component" value="Unassembled WGS sequence"/>
</dbReference>
<protein>
    <submittedName>
        <fullName evidence="2">Poly(Beta-D-mannuronate) C5 epimerase 7</fullName>
        <ecNumber evidence="2">5.1.3.-</ecNumber>
    </submittedName>
</protein>
<evidence type="ECO:0000259" key="1">
    <source>
        <dbReference type="Pfam" id="PF12708"/>
    </source>
</evidence>
<dbReference type="Pfam" id="PF12708">
    <property type="entry name" value="Pect-lyase_RHGA_epim"/>
    <property type="match status" value="1"/>
</dbReference>
<organism evidence="2 3">
    <name type="scientific">Afipia felis</name>
    <name type="common">Cat scratch disease bacillus</name>
    <dbReference type="NCBI Taxonomy" id="1035"/>
    <lineage>
        <taxon>Bacteria</taxon>
        <taxon>Pseudomonadati</taxon>
        <taxon>Pseudomonadota</taxon>
        <taxon>Alphaproteobacteria</taxon>
        <taxon>Hyphomicrobiales</taxon>
        <taxon>Nitrobacteraceae</taxon>
        <taxon>Afipia</taxon>
    </lineage>
</organism>
<evidence type="ECO:0000313" key="3">
    <source>
        <dbReference type="Proteomes" id="UP000254343"/>
    </source>
</evidence>
<dbReference type="AlphaFoldDB" id="A0A380WBM6"/>
<keyword evidence="2" id="KW-0413">Isomerase</keyword>
<dbReference type="EC" id="5.1.3.-" evidence="2"/>
<dbReference type="GO" id="GO:0016853">
    <property type="term" value="F:isomerase activity"/>
    <property type="evidence" value="ECO:0007669"/>
    <property type="project" value="UniProtKB-KW"/>
</dbReference>
<gene>
    <name evidence="2" type="primary">algE7_2</name>
    <name evidence="2" type="ORF">NCTC12722_03260</name>
</gene>
<accession>A0A380WBM6</accession>
<dbReference type="Gene3D" id="2.160.20.10">
    <property type="entry name" value="Single-stranded right-handed beta-helix, Pectin lyase-like"/>
    <property type="match status" value="1"/>
</dbReference>
<dbReference type="InterPro" id="IPR024535">
    <property type="entry name" value="RHGA/B-epi-like_pectate_lyase"/>
</dbReference>
<dbReference type="RefSeq" id="WP_002716865.1">
    <property type="nucleotide sequence ID" value="NZ_UFSI01000001.1"/>
</dbReference>
<sequence length="772" mass="79198">MSTILSISDFVYQTGTLTIAPGDTTAVFSGTSLASSVKDGDYLFAGGSLAVIQTVTDDTHAELFTEWAGAAVTSGSYLILKASLLRYHTALIGYDSASLLAMLDGTNVWYVVEGAAPDPSIGEDGNRAIKTNVTPWKIWLKTGGVWVLQPGSPGGQGDPGADGATWIVQAAEPGTDYPANSLWIDSDSADLDVYQLGGSPLDWVDTGINLKGAQGPAGAGVPAGGSTGQVLARDSGTGTEWIDPPSGGGGIGFNVKDYGAVGDDSTDDTSSINSAISACNTAGGGFVYFPPGSYAVSSQIIMKDNVRLVGAGEGASTIRLTASYTAQAIIEGTGVDRGGVTDLAIDAGDFTSTGSVAIRFTNATDIIIERNIIKKMGQFGIVFNGVARGRIAHNTISLTTASSSQNQGILGSDSTANTSIEITRNDLINTALNFSGSKSTITHNRISNWKFGAGITIEQASTCHTLVIEANHCSGGTGTDVNGYVCGGIETWSPKTVVSANLCFSNAGAGIDMGGFANIVSENLCFDNGSVGIIARYGTSTYNASNSIFIGNRCYDQQGASGTQTYGYKEENSSLSGIMLGHNNFAGNKTGTVSLLATTTTRAASLNGSLTSNALYKASGVEGSFVQSLAFDDGTEYQIRKAGSVYSSVSDTSGTPCKFVSFASSSLGRGGLYTSTNHPFQMGVNNAQENLSLDLDKAVTVRPVAAVPAGGDTSVGLKFTSTANLGIFIGSGAPTLSAAKGSLYIRTDGSSTSTRMYVNNGGTTWVAVTTAS</sequence>
<proteinExistence type="predicted"/>
<name>A0A380WBM6_AFIFE</name>